<comment type="similarity">
    <text evidence="2">Belongs to the YtcA family.</text>
</comment>
<dbReference type="PROSITE" id="PS51257">
    <property type="entry name" value="PROKAR_LIPOPROTEIN"/>
    <property type="match status" value="1"/>
</dbReference>
<dbReference type="GO" id="GO:0016020">
    <property type="term" value="C:membrane"/>
    <property type="evidence" value="ECO:0007669"/>
    <property type="project" value="UniProtKB-SubCell"/>
</dbReference>
<evidence type="ECO:0000256" key="5">
    <source>
        <dbReference type="ARBA" id="ARBA00022692"/>
    </source>
</evidence>
<evidence type="ECO:0000256" key="8">
    <source>
        <dbReference type="ARBA" id="ARBA00023136"/>
    </source>
</evidence>
<evidence type="ECO:0000256" key="6">
    <source>
        <dbReference type="ARBA" id="ARBA00022729"/>
    </source>
</evidence>
<evidence type="ECO:0000256" key="10">
    <source>
        <dbReference type="ARBA" id="ARBA00023288"/>
    </source>
</evidence>
<keyword evidence="13" id="KW-1185">Reference proteome</keyword>
<dbReference type="KEGG" id="acm:AciX9_1531"/>
<keyword evidence="4" id="KW-1003">Cell membrane</keyword>
<feature type="transmembrane region" description="Helical" evidence="11">
    <location>
        <begin position="36"/>
        <end position="55"/>
    </location>
</feature>
<evidence type="ECO:0000256" key="7">
    <source>
        <dbReference type="ARBA" id="ARBA00022989"/>
    </source>
</evidence>
<dbReference type="AlphaFoldDB" id="E8WX23"/>
<organism evidence="13">
    <name type="scientific">Granulicella tundricola (strain ATCC BAA-1859 / DSM 23138 / MP5ACTX9)</name>
    <dbReference type="NCBI Taxonomy" id="1198114"/>
    <lineage>
        <taxon>Bacteria</taxon>
        <taxon>Pseudomonadati</taxon>
        <taxon>Acidobacteriota</taxon>
        <taxon>Terriglobia</taxon>
        <taxon>Terriglobales</taxon>
        <taxon>Acidobacteriaceae</taxon>
        <taxon>Granulicella</taxon>
    </lineage>
</organism>
<dbReference type="RefSeq" id="WP_013579903.1">
    <property type="nucleotide sequence ID" value="NC_015064.1"/>
</dbReference>
<dbReference type="PaxDb" id="1198114-AciX9_1531"/>
<keyword evidence="6" id="KW-0732">Signal</keyword>
<evidence type="ECO:0000313" key="12">
    <source>
        <dbReference type="EMBL" id="ADW68584.1"/>
    </source>
</evidence>
<keyword evidence="8 11" id="KW-0472">Membrane</keyword>
<dbReference type="STRING" id="1198114.AciX9_1531"/>
<protein>
    <recommendedName>
        <fullName evidence="3">Uncharacterized protein YtcA</fullName>
    </recommendedName>
</protein>
<accession>E8WX23</accession>
<evidence type="ECO:0000256" key="3">
    <source>
        <dbReference type="ARBA" id="ARBA00021237"/>
    </source>
</evidence>
<keyword evidence="9" id="KW-0564">Palmitate</keyword>
<dbReference type="EMBL" id="CP002480">
    <property type="protein sequence ID" value="ADW68584.1"/>
    <property type="molecule type" value="Genomic_DNA"/>
</dbReference>
<keyword evidence="5 11" id="KW-0812">Transmembrane</keyword>
<evidence type="ECO:0000313" key="13">
    <source>
        <dbReference type="Proteomes" id="UP000000343"/>
    </source>
</evidence>
<evidence type="ECO:0000256" key="1">
    <source>
        <dbReference type="ARBA" id="ARBA00004141"/>
    </source>
</evidence>
<evidence type="ECO:0000256" key="11">
    <source>
        <dbReference type="SAM" id="Phobius"/>
    </source>
</evidence>
<evidence type="ECO:0000256" key="2">
    <source>
        <dbReference type="ARBA" id="ARBA00008208"/>
    </source>
</evidence>
<name>E8WX23_GRATM</name>
<comment type="subcellular location">
    <subcellularLocation>
        <location evidence="1">Membrane</location>
        <topology evidence="1">Multi-pass membrane protein</topology>
    </subcellularLocation>
</comment>
<dbReference type="HOGENOM" id="CLU_157779_1_0_0"/>
<reference evidence="13" key="1">
    <citation type="submission" date="2011-01" db="EMBL/GenBank/DDBJ databases">
        <title>Complete sequence of chromosome of Acidobacterium sp. MP5ACTX9.</title>
        <authorList>
            <consortium name="US DOE Joint Genome Institute"/>
            <person name="Lucas S."/>
            <person name="Copeland A."/>
            <person name="Lapidus A."/>
            <person name="Cheng J.-F."/>
            <person name="Goodwin L."/>
            <person name="Pitluck S."/>
            <person name="Teshima H."/>
            <person name="Detter J.C."/>
            <person name="Han C."/>
            <person name="Tapia R."/>
            <person name="Land M."/>
            <person name="Hauser L."/>
            <person name="Kyrpides N."/>
            <person name="Ivanova N."/>
            <person name="Ovchinnikova G."/>
            <person name="Pagani I."/>
            <person name="Rawat S.R."/>
            <person name="Mannisto M."/>
            <person name="Haggblom M.M."/>
            <person name="Woyke T."/>
        </authorList>
    </citation>
    <scope>NUCLEOTIDE SEQUENCE [LARGE SCALE GENOMIC DNA]</scope>
    <source>
        <strain evidence="13">MP5ACTX9</strain>
    </source>
</reference>
<evidence type="ECO:0000256" key="9">
    <source>
        <dbReference type="ARBA" id="ARBA00023139"/>
    </source>
</evidence>
<evidence type="ECO:0000256" key="4">
    <source>
        <dbReference type="ARBA" id="ARBA00022475"/>
    </source>
</evidence>
<feature type="transmembrane region" description="Helical" evidence="11">
    <location>
        <begin position="67"/>
        <end position="86"/>
    </location>
</feature>
<gene>
    <name evidence="12" type="ordered locus">AciX9_1531</name>
</gene>
<dbReference type="Proteomes" id="UP000000343">
    <property type="component" value="Chromosome"/>
</dbReference>
<keyword evidence="7 11" id="KW-1133">Transmembrane helix</keyword>
<dbReference type="InterPro" id="IPR031381">
    <property type="entry name" value="YtcA"/>
</dbReference>
<dbReference type="eggNOG" id="ENOG5030Y81">
    <property type="taxonomic scope" value="Bacteria"/>
</dbReference>
<proteinExistence type="inferred from homology"/>
<dbReference type="OrthoDB" id="123105at2"/>
<sequence>MKPIRHSQAAFTGLCLLLTGCGHAPNIDIIGSFFPVWMLCLAIAIALSFVVRVFLVRLKMESEVGPLALFYPCSVIFFTSLMWLIFFR</sequence>
<keyword evidence="10" id="KW-0449">Lipoprotein</keyword>
<dbReference type="Pfam" id="PF17090">
    <property type="entry name" value="Ytca"/>
    <property type="match status" value="1"/>
</dbReference>